<dbReference type="Gene3D" id="3.10.20.440">
    <property type="entry name" value="2Fe-2S iron-sulphur cluster binding domain, sarcosine oxidase, alpha subunit, N-terminal domain"/>
    <property type="match status" value="1"/>
</dbReference>
<name>A0AAU8HWG3_9FIRM</name>
<dbReference type="SUPFAM" id="SSF54292">
    <property type="entry name" value="2Fe-2S ferredoxin-like"/>
    <property type="match status" value="1"/>
</dbReference>
<keyword evidence="1" id="KW-0560">Oxidoreductase</keyword>
<reference evidence="2" key="2">
    <citation type="submission" date="2024-06" db="EMBL/GenBank/DDBJ databases">
        <authorList>
            <person name="Petrova K.O."/>
            <person name="Toshchakov S.V."/>
            <person name="Boltjanskaja Y.V."/>
            <person name="Kevbrin V.V."/>
        </authorList>
    </citation>
    <scope>NUCLEOTIDE SEQUENCE</scope>
    <source>
        <strain evidence="2">Z-710</strain>
    </source>
</reference>
<dbReference type="InterPro" id="IPR006058">
    <property type="entry name" value="2Fe2S_fd_BS"/>
</dbReference>
<dbReference type="GO" id="GO:0051537">
    <property type="term" value="F:2 iron, 2 sulfur cluster binding"/>
    <property type="evidence" value="ECO:0007669"/>
    <property type="project" value="InterPro"/>
</dbReference>
<reference evidence="2" key="1">
    <citation type="journal article" date="2018" name="Antonie Van Leeuwenhoek">
        <title>Proteinivorax hydrogeniformans sp. nov., an anaerobic, haloalkaliphilic bacterium fermenting proteinaceous compounds with high hydrogen production.</title>
        <authorList>
            <person name="Boltyanskaya Y."/>
            <person name="Detkova E."/>
            <person name="Pimenov N."/>
            <person name="Kevbrin V."/>
        </authorList>
    </citation>
    <scope>NUCLEOTIDE SEQUENCE</scope>
    <source>
        <strain evidence="2">Z-710</strain>
    </source>
</reference>
<dbReference type="EMBL" id="CP159485">
    <property type="protein sequence ID" value="XCI29713.1"/>
    <property type="molecule type" value="Genomic_DNA"/>
</dbReference>
<evidence type="ECO:0000256" key="1">
    <source>
        <dbReference type="ARBA" id="ARBA00023002"/>
    </source>
</evidence>
<accession>A0AAU8HWG3</accession>
<gene>
    <name evidence="2" type="ORF">PRVXH_001055</name>
</gene>
<dbReference type="Pfam" id="PF13510">
    <property type="entry name" value="Fer2_4"/>
    <property type="match status" value="1"/>
</dbReference>
<protein>
    <submittedName>
        <fullName evidence="2">(2Fe-2S)-binding protein</fullName>
    </submittedName>
</protein>
<dbReference type="PROSITE" id="PS00197">
    <property type="entry name" value="2FE2S_FER_1"/>
    <property type="match status" value="1"/>
</dbReference>
<dbReference type="AlphaFoldDB" id="A0AAU8HWG3"/>
<dbReference type="InterPro" id="IPR036010">
    <property type="entry name" value="2Fe-2S_ferredoxin-like_sf"/>
</dbReference>
<evidence type="ECO:0000313" key="2">
    <source>
        <dbReference type="EMBL" id="XCI29713.1"/>
    </source>
</evidence>
<proteinExistence type="predicted"/>
<dbReference type="GO" id="GO:0016491">
    <property type="term" value="F:oxidoreductase activity"/>
    <property type="evidence" value="ECO:0007669"/>
    <property type="project" value="UniProtKB-KW"/>
</dbReference>
<dbReference type="InterPro" id="IPR042204">
    <property type="entry name" value="2Fe-2S-bd_N"/>
</dbReference>
<organism evidence="2">
    <name type="scientific">Proteinivorax hydrogeniformans</name>
    <dbReference type="NCBI Taxonomy" id="1826727"/>
    <lineage>
        <taxon>Bacteria</taxon>
        <taxon>Bacillati</taxon>
        <taxon>Bacillota</taxon>
        <taxon>Clostridia</taxon>
        <taxon>Eubacteriales</taxon>
        <taxon>Proteinivoracaceae</taxon>
        <taxon>Proteinivorax</taxon>
    </lineage>
</organism>
<sequence length="94" mass="10351">MRIEKHPIKSFKRGEEISFYYNGEAVTAFQGETIAAALHAAGHRQLTKSQKYGRDRGLFCAIGKCSACLMVVDNVPNTPICTTKAKPGMKVFSK</sequence>
<dbReference type="RefSeq" id="WP_353894260.1">
    <property type="nucleotide sequence ID" value="NZ_CP159485.1"/>
</dbReference>